<dbReference type="PATRIC" id="fig|1267766.3.peg.1894"/>
<dbReference type="Pfam" id="PF12172">
    <property type="entry name" value="zf-ChsH2"/>
    <property type="match status" value="1"/>
</dbReference>
<dbReference type="InterPro" id="IPR022002">
    <property type="entry name" value="ChsH2_Znr"/>
</dbReference>
<feature type="domain" description="ChsH2 rubredoxin-like zinc ribbon" evidence="2">
    <location>
        <begin position="18"/>
        <end position="52"/>
    </location>
</feature>
<evidence type="ECO:0000313" key="3">
    <source>
        <dbReference type="EMBL" id="AKH42909.1"/>
    </source>
</evidence>
<dbReference type="PANTHER" id="PTHR34075:SF5">
    <property type="entry name" value="BLR3430 PROTEIN"/>
    <property type="match status" value="1"/>
</dbReference>
<dbReference type="SUPFAM" id="SSF50249">
    <property type="entry name" value="Nucleic acid-binding proteins"/>
    <property type="match status" value="1"/>
</dbReference>
<accession>A0A0F7KTL7</accession>
<dbReference type="AlphaFoldDB" id="A0A0F7KTL7"/>
<name>A0A0F7KTL7_9SPHN</name>
<gene>
    <name evidence="3" type="ORF">WYH_01873</name>
</gene>
<dbReference type="EMBL" id="CP011452">
    <property type="protein sequence ID" value="AKH42909.1"/>
    <property type="molecule type" value="Genomic_DNA"/>
</dbReference>
<dbReference type="InterPro" id="IPR012340">
    <property type="entry name" value="NA-bd_OB-fold"/>
</dbReference>
<reference evidence="3" key="1">
    <citation type="submission" date="2015-05" db="EMBL/GenBank/DDBJ databases">
        <title>The complete genome of Altererythrobacter atlanticus strain 26DY36.</title>
        <authorList>
            <person name="Wu Y.-H."/>
            <person name="Cheng H."/>
            <person name="Wu X.-W."/>
        </authorList>
    </citation>
    <scope>NUCLEOTIDE SEQUENCE [LARGE SCALE GENOMIC DNA]</scope>
    <source>
        <strain evidence="3">26DY36</strain>
    </source>
</reference>
<dbReference type="RefSeq" id="WP_046903593.1">
    <property type="nucleotide sequence ID" value="NZ_CP011452.2"/>
</dbReference>
<proteinExistence type="predicted"/>
<dbReference type="Pfam" id="PF01796">
    <property type="entry name" value="OB_ChsH2_C"/>
    <property type="match status" value="1"/>
</dbReference>
<protein>
    <submittedName>
        <fullName evidence="3">Uncharacterized protein</fullName>
    </submittedName>
</protein>
<dbReference type="KEGG" id="aay:WYH_01873"/>
<evidence type="ECO:0000259" key="1">
    <source>
        <dbReference type="Pfam" id="PF01796"/>
    </source>
</evidence>
<feature type="domain" description="ChsH2 C-terminal OB-fold" evidence="1">
    <location>
        <begin position="55"/>
        <end position="119"/>
    </location>
</feature>
<keyword evidence="4" id="KW-1185">Reference proteome</keyword>
<dbReference type="InterPro" id="IPR052513">
    <property type="entry name" value="Thioester_dehydratase-like"/>
</dbReference>
<evidence type="ECO:0000259" key="2">
    <source>
        <dbReference type="Pfam" id="PF12172"/>
    </source>
</evidence>
<evidence type="ECO:0000313" key="4">
    <source>
        <dbReference type="Proteomes" id="UP000034392"/>
    </source>
</evidence>
<organism evidence="3 4">
    <name type="scientific">Croceibacterium atlanticum</name>
    <dbReference type="NCBI Taxonomy" id="1267766"/>
    <lineage>
        <taxon>Bacteria</taxon>
        <taxon>Pseudomonadati</taxon>
        <taxon>Pseudomonadota</taxon>
        <taxon>Alphaproteobacteria</taxon>
        <taxon>Sphingomonadales</taxon>
        <taxon>Erythrobacteraceae</taxon>
        <taxon>Croceibacterium</taxon>
    </lineage>
</organism>
<dbReference type="PANTHER" id="PTHR34075">
    <property type="entry name" value="BLR3430 PROTEIN"/>
    <property type="match status" value="1"/>
</dbReference>
<dbReference type="Proteomes" id="UP000034392">
    <property type="component" value="Chromosome"/>
</dbReference>
<dbReference type="STRING" id="1267766.WYH_01873"/>
<dbReference type="Gene3D" id="6.10.30.10">
    <property type="match status" value="1"/>
</dbReference>
<sequence length="134" mass="14527">MPGRNFAPIENPDTEGFWQGCRDGTLLIQRCKSCGTSRHPPSPLCHSCHSAEREWVRSDGNGEVWSFSVLREPLGGWGGPLPAVVAIIELEEGVKMVSNLVGVEPEAVGIGMKVKVCFENGDGEIALPRFRPAI</sequence>
<dbReference type="InterPro" id="IPR002878">
    <property type="entry name" value="ChsH2_C"/>
</dbReference>